<sequence>MAASPLTFRVAMLNADEPMPNVVKERGSYGNIFHNLLKLAAERVAPNVTIEAEDFDVVSLQYPSSPSDFDALLVTGSASSSYDDKEWTKKLDKYLLDVYDNYPHVRMFGSCFGHQIICQSILRKHGVKVIKSPVGWEFGVHEISLTPAFSKALSQPNQPSADSLRLQFIHSDRVELPSPDALSDTPWVLMGSTPKCPVQGVYEPGRVLTYQGHFEFDRFVNSETVRVFCATWDPKEVEEILEAVDQDDDSEAAAQMVVKFFLEGRQAVQGLGGLMTPPI</sequence>
<dbReference type="SUPFAM" id="SSF52317">
    <property type="entry name" value="Class I glutamine amidotransferase-like"/>
    <property type="match status" value="1"/>
</dbReference>
<reference evidence="1 2" key="2">
    <citation type="submission" date="2021-10" db="EMBL/GenBank/DDBJ databases">
        <authorList>
            <person name="Piombo E."/>
        </authorList>
    </citation>
    <scope>NUCLEOTIDE SEQUENCE [LARGE SCALE GENOMIC DNA]</scope>
</reference>
<evidence type="ECO:0000313" key="1">
    <source>
        <dbReference type="EMBL" id="CAH0001120.1"/>
    </source>
</evidence>
<keyword evidence="2" id="KW-1185">Reference proteome</keyword>
<dbReference type="Proteomes" id="UP000754883">
    <property type="component" value="Unassembled WGS sequence"/>
</dbReference>
<accession>A0A9N9UT58</accession>
<dbReference type="InterPro" id="IPR029062">
    <property type="entry name" value="Class_I_gatase-like"/>
</dbReference>
<organism evidence="1 2">
    <name type="scientific">Clonostachys byssicola</name>
    <dbReference type="NCBI Taxonomy" id="160290"/>
    <lineage>
        <taxon>Eukaryota</taxon>
        <taxon>Fungi</taxon>
        <taxon>Dikarya</taxon>
        <taxon>Ascomycota</taxon>
        <taxon>Pezizomycotina</taxon>
        <taxon>Sordariomycetes</taxon>
        <taxon>Hypocreomycetidae</taxon>
        <taxon>Hypocreales</taxon>
        <taxon>Bionectriaceae</taxon>
        <taxon>Clonostachys</taxon>
    </lineage>
</organism>
<dbReference type="InterPro" id="IPR044992">
    <property type="entry name" value="ChyE-like"/>
</dbReference>
<dbReference type="GO" id="GO:0005634">
    <property type="term" value="C:nucleus"/>
    <property type="evidence" value="ECO:0007669"/>
    <property type="project" value="TreeGrafter"/>
</dbReference>
<dbReference type="AlphaFoldDB" id="A0A9N9UT58"/>
<evidence type="ECO:0008006" key="3">
    <source>
        <dbReference type="Google" id="ProtNLM"/>
    </source>
</evidence>
<comment type="caution">
    <text evidence="1">The sequence shown here is derived from an EMBL/GenBank/DDBJ whole genome shotgun (WGS) entry which is preliminary data.</text>
</comment>
<reference evidence="2" key="1">
    <citation type="submission" date="2019-06" db="EMBL/GenBank/DDBJ databases">
        <authorList>
            <person name="Broberg M."/>
        </authorList>
    </citation>
    <scope>NUCLEOTIDE SEQUENCE [LARGE SCALE GENOMIC DNA]</scope>
</reference>
<protein>
    <recommendedName>
        <fullName evidence="3">Class I glutamine amidotransferase-like protein</fullName>
    </recommendedName>
</protein>
<name>A0A9N9UT58_9HYPO</name>
<proteinExistence type="predicted"/>
<dbReference type="OrthoDB" id="1669814at2759"/>
<dbReference type="PANTHER" id="PTHR42695:SF6">
    <property type="entry name" value="GLUTAMINE AMIDOTRANSFERASE DOMAIN-CONTAINING PROTEIN"/>
    <property type="match status" value="1"/>
</dbReference>
<dbReference type="GO" id="GO:0005829">
    <property type="term" value="C:cytosol"/>
    <property type="evidence" value="ECO:0007669"/>
    <property type="project" value="TreeGrafter"/>
</dbReference>
<dbReference type="PANTHER" id="PTHR42695">
    <property type="entry name" value="GLUTAMINE AMIDOTRANSFERASE YLR126C-RELATED"/>
    <property type="match status" value="1"/>
</dbReference>
<dbReference type="Gene3D" id="3.40.50.880">
    <property type="match status" value="1"/>
</dbReference>
<gene>
    <name evidence="1" type="ORF">CBYS24578_00001333</name>
</gene>
<dbReference type="CDD" id="cd01741">
    <property type="entry name" value="GATase1_1"/>
    <property type="match status" value="1"/>
</dbReference>
<evidence type="ECO:0000313" key="2">
    <source>
        <dbReference type="Proteomes" id="UP000754883"/>
    </source>
</evidence>
<dbReference type="EMBL" id="CABFNO020001560">
    <property type="protein sequence ID" value="CAH0001120.1"/>
    <property type="molecule type" value="Genomic_DNA"/>
</dbReference>